<feature type="region of interest" description="Disordered" evidence="3">
    <location>
        <begin position="1"/>
        <end position="34"/>
    </location>
</feature>
<evidence type="ECO:0000256" key="2">
    <source>
        <dbReference type="ARBA" id="ARBA00023242"/>
    </source>
</evidence>
<evidence type="ECO:0000313" key="6">
    <source>
        <dbReference type="Proteomes" id="UP000663760"/>
    </source>
</evidence>
<accession>A0A7I8LDG9</accession>
<feature type="region of interest" description="Disordered" evidence="3">
    <location>
        <begin position="96"/>
        <end position="124"/>
    </location>
</feature>
<name>A0A7I8LDG9_SPIIN</name>
<dbReference type="GO" id="GO:0031490">
    <property type="term" value="F:chromatin DNA binding"/>
    <property type="evidence" value="ECO:0007669"/>
    <property type="project" value="InterPro"/>
</dbReference>
<protein>
    <recommendedName>
        <fullName evidence="4">Mediator complex subunit 15 KIX domain-containing protein</fullName>
    </recommendedName>
</protein>
<proteinExistence type="predicted"/>
<feature type="compositionally biased region" description="Polar residues" evidence="3">
    <location>
        <begin position="97"/>
        <end position="118"/>
    </location>
</feature>
<dbReference type="OrthoDB" id="1912459at2759"/>
<dbReference type="GO" id="GO:0003713">
    <property type="term" value="F:transcription coactivator activity"/>
    <property type="evidence" value="ECO:0007669"/>
    <property type="project" value="InterPro"/>
</dbReference>
<dbReference type="GO" id="GO:0005634">
    <property type="term" value="C:nucleus"/>
    <property type="evidence" value="ECO:0007669"/>
    <property type="project" value="UniProtKB-SubCell"/>
</dbReference>
<organism evidence="5 6">
    <name type="scientific">Spirodela intermedia</name>
    <name type="common">Intermediate duckweed</name>
    <dbReference type="NCBI Taxonomy" id="51605"/>
    <lineage>
        <taxon>Eukaryota</taxon>
        <taxon>Viridiplantae</taxon>
        <taxon>Streptophyta</taxon>
        <taxon>Embryophyta</taxon>
        <taxon>Tracheophyta</taxon>
        <taxon>Spermatophyta</taxon>
        <taxon>Magnoliopsida</taxon>
        <taxon>Liliopsida</taxon>
        <taxon>Araceae</taxon>
        <taxon>Lemnoideae</taxon>
        <taxon>Spirodela</taxon>
    </lineage>
</organism>
<evidence type="ECO:0000259" key="4">
    <source>
        <dbReference type="Pfam" id="PF16987"/>
    </source>
</evidence>
<evidence type="ECO:0000256" key="3">
    <source>
        <dbReference type="SAM" id="MobiDB-lite"/>
    </source>
</evidence>
<keyword evidence="2" id="KW-0539">Nucleus</keyword>
<dbReference type="PANTHER" id="PTHR33137:SF4">
    <property type="entry name" value="MEDIATOR OF RNA POLYMERASE II TRANSCRIPTION SUBUNIT 15A-RELATED"/>
    <property type="match status" value="1"/>
</dbReference>
<dbReference type="SUPFAM" id="SSF47040">
    <property type="entry name" value="Kix domain of CBP (creb binding protein)"/>
    <property type="match status" value="1"/>
</dbReference>
<dbReference type="FunFam" id="1.10.246.20:FF:000003">
    <property type="entry name" value="Mediator of RNA polymerase II transcription subunit 15a"/>
    <property type="match status" value="1"/>
</dbReference>
<comment type="subcellular location">
    <subcellularLocation>
        <location evidence="1">Nucleus</location>
    </subcellularLocation>
</comment>
<dbReference type="InterPro" id="IPR036546">
    <property type="entry name" value="MED15_KIX"/>
</dbReference>
<dbReference type="InterPro" id="IPR036529">
    <property type="entry name" value="KIX_dom_sf"/>
</dbReference>
<dbReference type="EMBL" id="LR746277">
    <property type="protein sequence ID" value="CAA7408061.1"/>
    <property type="molecule type" value="Genomic_DNA"/>
</dbReference>
<keyword evidence="6" id="KW-1185">Reference proteome</keyword>
<dbReference type="InterPro" id="IPR044661">
    <property type="entry name" value="MED15a/b/c-like"/>
</dbReference>
<evidence type="ECO:0000313" key="5">
    <source>
        <dbReference type="EMBL" id="CAA7408061.1"/>
    </source>
</evidence>
<dbReference type="Pfam" id="PF16987">
    <property type="entry name" value="KIX_2"/>
    <property type="match status" value="1"/>
</dbReference>
<evidence type="ECO:0000256" key="1">
    <source>
        <dbReference type="ARBA" id="ARBA00004123"/>
    </source>
</evidence>
<dbReference type="PANTHER" id="PTHR33137">
    <property type="entry name" value="MEDIATOR OF RNA POLYMERASE II TRANSCRIPTION SUBUNIT 15A-RELATED"/>
    <property type="match status" value="1"/>
</dbReference>
<dbReference type="AlphaFoldDB" id="A0A7I8LDG9"/>
<dbReference type="Gene3D" id="1.10.246.20">
    <property type="entry name" value="Coactivator CBP, KIX domain"/>
    <property type="match status" value="1"/>
</dbReference>
<reference evidence="5" key="1">
    <citation type="submission" date="2020-02" db="EMBL/GenBank/DDBJ databases">
        <authorList>
            <person name="Scholz U."/>
            <person name="Mascher M."/>
            <person name="Fiebig A."/>
        </authorList>
    </citation>
    <scope>NUCLEOTIDE SEQUENCE</scope>
</reference>
<gene>
    <name evidence="5" type="ORF">SI8410_14018739</name>
</gene>
<dbReference type="Proteomes" id="UP000663760">
    <property type="component" value="Chromosome 14"/>
</dbReference>
<sequence length="124" mass="13730">MEGSGGNWRPAQSDGSGITMDAAASGDWRSQLQPDARSRIVNKIMDTLQRHIPVYGPDNLGELRKIAMRFEEKIFTASSNQTDYLRKISLKMLPMESKTQNPGGTNQMASNPSNQNTPEGMKMN</sequence>
<feature type="domain" description="Mediator complex subunit 15 KIX" evidence="4">
    <location>
        <begin position="26"/>
        <end position="102"/>
    </location>
</feature>